<evidence type="ECO:0000256" key="15">
    <source>
        <dbReference type="SAM" id="MobiDB-lite"/>
    </source>
</evidence>
<evidence type="ECO:0000256" key="13">
    <source>
        <dbReference type="ARBA" id="ARBA00023136"/>
    </source>
</evidence>
<dbReference type="PRINTS" id="PR00119">
    <property type="entry name" value="CATATPASE"/>
</dbReference>
<dbReference type="Proteomes" id="UP000254807">
    <property type="component" value="Unassembled WGS sequence"/>
</dbReference>
<dbReference type="Pfam" id="PF00122">
    <property type="entry name" value="E1-E2_ATPase"/>
    <property type="match status" value="1"/>
</dbReference>
<feature type="domain" description="P-type ATPase A" evidence="16">
    <location>
        <begin position="137"/>
        <end position="238"/>
    </location>
</feature>
<evidence type="ECO:0000256" key="10">
    <source>
        <dbReference type="ARBA" id="ARBA00022967"/>
    </source>
</evidence>
<dbReference type="OrthoDB" id="9813266at2"/>
<dbReference type="EMBL" id="UFYW01000001">
    <property type="protein sequence ID" value="STD82377.1"/>
    <property type="molecule type" value="Genomic_DNA"/>
</dbReference>
<organism evidence="18 19">
    <name type="scientific">Enterococcus gallinarum</name>
    <dbReference type="NCBI Taxonomy" id="1353"/>
    <lineage>
        <taxon>Bacteria</taxon>
        <taxon>Bacillati</taxon>
        <taxon>Bacillota</taxon>
        <taxon>Bacilli</taxon>
        <taxon>Lactobacillales</taxon>
        <taxon>Enterococcaceae</taxon>
        <taxon>Enterococcus</taxon>
    </lineage>
</organism>
<dbReference type="InterPro" id="IPR027256">
    <property type="entry name" value="P-typ_ATPase_IB"/>
</dbReference>
<reference evidence="18 19" key="1">
    <citation type="submission" date="2018-06" db="EMBL/GenBank/DDBJ databases">
        <authorList>
            <consortium name="Pathogen Informatics"/>
            <person name="Doyle S."/>
        </authorList>
    </citation>
    <scope>NUCLEOTIDE SEQUENCE [LARGE SCALE GENOMIC DNA]</scope>
    <source>
        <strain evidence="18 19">NCTC12360</strain>
    </source>
</reference>
<dbReference type="PANTHER" id="PTHR43079">
    <property type="entry name" value="PROBABLE CADMIUM/ZINC-TRANSPORTING ATPASE HMA1"/>
    <property type="match status" value="1"/>
</dbReference>
<dbReference type="InterPro" id="IPR036412">
    <property type="entry name" value="HAD-like_sf"/>
</dbReference>
<dbReference type="InterPro" id="IPR044492">
    <property type="entry name" value="P_typ_ATPase_HD_dom"/>
</dbReference>
<dbReference type="RefSeq" id="WP_060814338.1">
    <property type="nucleotide sequence ID" value="NZ_JARPZN010000005.1"/>
</dbReference>
<evidence type="ECO:0000313" key="17">
    <source>
        <dbReference type="EMBL" id="MDT2690470.1"/>
    </source>
</evidence>
<feature type="compositionally biased region" description="Polar residues" evidence="15">
    <location>
        <begin position="1"/>
        <end position="12"/>
    </location>
</feature>
<dbReference type="Pfam" id="PF00702">
    <property type="entry name" value="Hydrolase"/>
    <property type="match status" value="1"/>
</dbReference>
<evidence type="ECO:0000256" key="8">
    <source>
        <dbReference type="ARBA" id="ARBA00022840"/>
    </source>
</evidence>
<dbReference type="GO" id="GO:0005886">
    <property type="term" value="C:plasma membrane"/>
    <property type="evidence" value="ECO:0007669"/>
    <property type="project" value="UniProtKB-SubCell"/>
</dbReference>
<dbReference type="Proteomes" id="UP001183682">
    <property type="component" value="Unassembled WGS sequence"/>
</dbReference>
<name>A0A376GV21_ENTGA</name>
<dbReference type="InterPro" id="IPR018303">
    <property type="entry name" value="ATPase_P-typ_P_site"/>
</dbReference>
<proteinExistence type="inferred from homology"/>
<gene>
    <name evidence="18" type="primary">zosA_2</name>
    <name evidence="18" type="ORF">NCTC12360_00802</name>
    <name evidence="17" type="ORF">P7E30_09675</name>
</gene>
<keyword evidence="10" id="KW-1278">Translocase</keyword>
<dbReference type="SFLD" id="SFLDS00003">
    <property type="entry name" value="Haloacid_Dehalogenase"/>
    <property type="match status" value="1"/>
</dbReference>
<dbReference type="SUPFAM" id="SSF81653">
    <property type="entry name" value="Calcium ATPase, transduction domain A"/>
    <property type="match status" value="1"/>
</dbReference>
<keyword evidence="18" id="KW-0378">Hydrolase</keyword>
<dbReference type="InterPro" id="IPR023298">
    <property type="entry name" value="ATPase_P-typ_TM_dom_sf"/>
</dbReference>
<dbReference type="EC" id="3.6.3.5" evidence="18"/>
<evidence type="ECO:0000256" key="14">
    <source>
        <dbReference type="RuleBase" id="RU362081"/>
    </source>
</evidence>
<evidence type="ECO:0000256" key="12">
    <source>
        <dbReference type="ARBA" id="ARBA00023008"/>
    </source>
</evidence>
<feature type="transmembrane region" description="Helical" evidence="14">
    <location>
        <begin position="89"/>
        <end position="119"/>
    </location>
</feature>
<keyword evidence="7" id="KW-0813">Transport</keyword>
<dbReference type="Gene3D" id="2.70.150.10">
    <property type="entry name" value="Calcium-transporting ATPase, cytoplasmic transduction domain A"/>
    <property type="match status" value="1"/>
</dbReference>
<dbReference type="InterPro" id="IPR008250">
    <property type="entry name" value="ATPase_P-typ_transduc_dom_A_sf"/>
</dbReference>
<evidence type="ECO:0000256" key="11">
    <source>
        <dbReference type="ARBA" id="ARBA00022989"/>
    </source>
</evidence>
<keyword evidence="3 14" id="KW-1003">Cell membrane</keyword>
<dbReference type="InterPro" id="IPR023299">
    <property type="entry name" value="ATPase_P-typ_cyto_dom_N"/>
</dbReference>
<keyword evidence="7" id="KW-0187">Copper transport</keyword>
<keyword evidence="19" id="KW-1185">Reference proteome</keyword>
<feature type="region of interest" description="Disordered" evidence="15">
    <location>
        <begin position="1"/>
        <end position="21"/>
    </location>
</feature>
<keyword evidence="13 14" id="KW-0472">Membrane</keyword>
<feature type="transmembrane region" description="Helical" evidence="14">
    <location>
        <begin position="591"/>
        <end position="611"/>
    </location>
</feature>
<reference evidence="17" key="2">
    <citation type="submission" date="2023-03" db="EMBL/GenBank/DDBJ databases">
        <authorList>
            <person name="Shen W."/>
            <person name="Cai J."/>
        </authorList>
    </citation>
    <scope>NUCLEOTIDE SEQUENCE</scope>
    <source>
        <strain evidence="17">K69-2</strain>
    </source>
</reference>
<evidence type="ECO:0000256" key="4">
    <source>
        <dbReference type="ARBA" id="ARBA00022692"/>
    </source>
</evidence>
<comment type="similarity">
    <text evidence="2 14">Belongs to the cation transport ATPase (P-type) (TC 3.A.3) family. Type IB subfamily.</text>
</comment>
<dbReference type="CDD" id="cd07551">
    <property type="entry name" value="P-type_ATPase_HM_ZosA_PfeT-like"/>
    <property type="match status" value="1"/>
</dbReference>
<evidence type="ECO:0000256" key="1">
    <source>
        <dbReference type="ARBA" id="ARBA00004651"/>
    </source>
</evidence>
<dbReference type="Gene3D" id="3.40.50.1000">
    <property type="entry name" value="HAD superfamily/HAD-like"/>
    <property type="match status" value="1"/>
</dbReference>
<accession>A0A376GV21</accession>
<keyword evidence="9" id="KW-0460">Magnesium</keyword>
<keyword evidence="7" id="KW-0406">Ion transport</keyword>
<dbReference type="GO" id="GO:0006825">
    <property type="term" value="P:copper ion transport"/>
    <property type="evidence" value="ECO:0007669"/>
    <property type="project" value="UniProtKB-KW"/>
</dbReference>
<dbReference type="NCBIfam" id="TIGR01494">
    <property type="entry name" value="ATPase_P-type"/>
    <property type="match status" value="1"/>
</dbReference>
<sequence>MSTHSCNHSTPHTHAAEASHSHGNAPLRNYLVGVILFIAALLVPQLVVKDFLYTAAILLAGYHIIWEGIEDTIKDTRKSRHFKPNVHLLMTLAAFGSVLIGNFNEAALLILIFAGAHFLEEYAEGQSRKEITNLLKLNPTEARLVKADGSIEKIAAEQVKKGDRLQVLPGDQIATDGKILSGISSINEASINGESVPREKTVGDEVFGSTINGNGTFMMEVTKDSSETVFAKILSVVESAQNNQSKTETRIKKIEPLYVTTVLILVPLFILTAPFLFGWDWSTSFYRGLVMMISASPCALAASAVPASLSAISNLAKRGILFKGSSYLANMGQTKVAAFDKTGTLTIGQPQVTDVFFAEETTEAHRQEWVSLILAMEKQANHPLAAAIVEHFEKQEKAQALELSVNNQIGSGLTAVVEGKTYRIGKPAATFAHSSFAEQRETLEQSGKTVVVFSVDDQPVGLIALMDLPNPQSKAVIDELQQSGIRTVMITGDSQAAGQAIGDQLGVDQVAANVLPENKAQIIQQLQNEYGQTVMVGDGINDAPALVQADIGFAMGEGSDVAIEVGDAVIMKNDLTRFTYALKTAKKLDRIIWQNIFFSMFIVALLIVLNLLGKMNIGLGVFAHEGSTLLVLFNSLRMLAPMSETVAHTSKK</sequence>
<dbReference type="EMBL" id="JARPZN010000005">
    <property type="protein sequence ID" value="MDT2690470.1"/>
    <property type="molecule type" value="Genomic_DNA"/>
</dbReference>
<keyword evidence="12" id="KW-0186">Copper</keyword>
<feature type="transmembrane region" description="Helical" evidence="14">
    <location>
        <begin position="256"/>
        <end position="277"/>
    </location>
</feature>
<dbReference type="InterPro" id="IPR023214">
    <property type="entry name" value="HAD_sf"/>
</dbReference>
<evidence type="ECO:0000256" key="3">
    <source>
        <dbReference type="ARBA" id="ARBA00022475"/>
    </source>
</evidence>
<protein>
    <submittedName>
        <fullName evidence="18">Heavy metal translocating P-type ATPase</fullName>
        <ecNumber evidence="18">3.6.3.5</ecNumber>
    </submittedName>
</protein>
<feature type="transmembrane region" description="Helical" evidence="14">
    <location>
        <begin position="289"/>
        <end position="312"/>
    </location>
</feature>
<dbReference type="SFLD" id="SFLDF00027">
    <property type="entry name" value="p-type_atpase"/>
    <property type="match status" value="1"/>
</dbReference>
<dbReference type="PANTHER" id="PTHR43079:SF1">
    <property type="entry name" value="CADMIUM_ZINC-TRANSPORTING ATPASE HMA1, CHLOROPLASTIC-RELATED"/>
    <property type="match status" value="1"/>
</dbReference>
<dbReference type="AlphaFoldDB" id="A0A376GV21"/>
<evidence type="ECO:0000256" key="9">
    <source>
        <dbReference type="ARBA" id="ARBA00022842"/>
    </source>
</evidence>
<evidence type="ECO:0000256" key="7">
    <source>
        <dbReference type="ARBA" id="ARBA00022796"/>
    </source>
</evidence>
<evidence type="ECO:0000256" key="2">
    <source>
        <dbReference type="ARBA" id="ARBA00006024"/>
    </source>
</evidence>
<feature type="transmembrane region" description="Helical" evidence="14">
    <location>
        <begin position="27"/>
        <end position="44"/>
    </location>
</feature>
<dbReference type="InterPro" id="IPR001757">
    <property type="entry name" value="P_typ_ATPase"/>
</dbReference>
<keyword evidence="8 14" id="KW-0067">ATP-binding</keyword>
<keyword evidence="4 14" id="KW-0812">Transmembrane</keyword>
<dbReference type="GO" id="GO:0046872">
    <property type="term" value="F:metal ion binding"/>
    <property type="evidence" value="ECO:0007669"/>
    <property type="project" value="UniProtKB-KW"/>
</dbReference>
<dbReference type="SUPFAM" id="SSF56784">
    <property type="entry name" value="HAD-like"/>
    <property type="match status" value="1"/>
</dbReference>
<comment type="subcellular location">
    <subcellularLocation>
        <location evidence="1">Cell membrane</location>
        <topology evidence="1">Multi-pass membrane protein</topology>
    </subcellularLocation>
</comment>
<dbReference type="Gene3D" id="3.40.1110.10">
    <property type="entry name" value="Calcium-transporting ATPase, cytoplasmic domain N"/>
    <property type="match status" value="1"/>
</dbReference>
<dbReference type="GO" id="GO:0016887">
    <property type="term" value="F:ATP hydrolysis activity"/>
    <property type="evidence" value="ECO:0007669"/>
    <property type="project" value="InterPro"/>
</dbReference>
<dbReference type="SFLD" id="SFLDG00002">
    <property type="entry name" value="C1.7:_P-type_atpase_like"/>
    <property type="match status" value="1"/>
</dbReference>
<evidence type="ECO:0000256" key="5">
    <source>
        <dbReference type="ARBA" id="ARBA00022723"/>
    </source>
</evidence>
<keyword evidence="6 14" id="KW-0547">Nucleotide-binding</keyword>
<dbReference type="SUPFAM" id="SSF81665">
    <property type="entry name" value="Calcium ATPase, transmembrane domain M"/>
    <property type="match status" value="1"/>
</dbReference>
<dbReference type="PROSITE" id="PS01229">
    <property type="entry name" value="COF_2"/>
    <property type="match status" value="1"/>
</dbReference>
<dbReference type="GO" id="GO:0019829">
    <property type="term" value="F:ATPase-coupled monoatomic cation transmembrane transporter activity"/>
    <property type="evidence" value="ECO:0007669"/>
    <property type="project" value="InterPro"/>
</dbReference>
<evidence type="ECO:0000256" key="6">
    <source>
        <dbReference type="ARBA" id="ARBA00022741"/>
    </source>
</evidence>
<dbReference type="InterPro" id="IPR059000">
    <property type="entry name" value="ATPase_P-type_domA"/>
</dbReference>
<dbReference type="InterPro" id="IPR051949">
    <property type="entry name" value="Cation_Transport_ATPase"/>
</dbReference>
<dbReference type="PROSITE" id="PS00154">
    <property type="entry name" value="ATPASE_E1_E2"/>
    <property type="match status" value="1"/>
</dbReference>
<evidence type="ECO:0000313" key="19">
    <source>
        <dbReference type="Proteomes" id="UP000254807"/>
    </source>
</evidence>
<evidence type="ECO:0000259" key="16">
    <source>
        <dbReference type="Pfam" id="PF00122"/>
    </source>
</evidence>
<keyword evidence="11 14" id="KW-1133">Transmembrane helix</keyword>
<dbReference type="FunFam" id="2.70.150.10:FF:000020">
    <property type="entry name" value="Copper-exporting P-type ATPase A"/>
    <property type="match status" value="1"/>
</dbReference>
<evidence type="ECO:0000313" key="18">
    <source>
        <dbReference type="EMBL" id="STD82377.1"/>
    </source>
</evidence>
<dbReference type="NCBIfam" id="TIGR01512">
    <property type="entry name" value="ATPase-IB2_Cd"/>
    <property type="match status" value="1"/>
</dbReference>
<dbReference type="GO" id="GO:0005524">
    <property type="term" value="F:ATP binding"/>
    <property type="evidence" value="ECO:0007669"/>
    <property type="project" value="UniProtKB-UniRule"/>
</dbReference>
<keyword evidence="5 14" id="KW-0479">Metal-binding</keyword>
<dbReference type="NCBIfam" id="TIGR01525">
    <property type="entry name" value="ATPase-IB_hvy"/>
    <property type="match status" value="1"/>
</dbReference>